<evidence type="ECO:0000313" key="11">
    <source>
        <dbReference type="Proteomes" id="UP000009328"/>
    </source>
</evidence>
<dbReference type="InParanoid" id="K0KV43"/>
<organism evidence="10 11">
    <name type="scientific">Wickerhamomyces ciferrii (strain ATCC 14091 / BCRC 22168 / CBS 111 / JCM 3599 / NBRC 0793 / NRRL Y-1031 F-60-10)</name>
    <name type="common">Yeast</name>
    <name type="synonym">Pichia ciferrii</name>
    <dbReference type="NCBI Taxonomy" id="1206466"/>
    <lineage>
        <taxon>Eukaryota</taxon>
        <taxon>Fungi</taxon>
        <taxon>Dikarya</taxon>
        <taxon>Ascomycota</taxon>
        <taxon>Saccharomycotina</taxon>
        <taxon>Saccharomycetes</taxon>
        <taxon>Phaffomycetales</taxon>
        <taxon>Wickerhamomycetaceae</taxon>
        <taxon>Wickerhamomyces</taxon>
    </lineage>
</organism>
<feature type="transmembrane region" description="Helical" evidence="9">
    <location>
        <begin position="238"/>
        <end position="257"/>
    </location>
</feature>
<keyword evidence="11" id="KW-1185">Reference proteome</keyword>
<dbReference type="PANTHER" id="PTHR23129:SF0">
    <property type="entry name" value="ACYL-COENZYME A DIPHOSPHATASE FITM2"/>
    <property type="match status" value="1"/>
</dbReference>
<dbReference type="GO" id="GO:0005789">
    <property type="term" value="C:endoplasmic reticulum membrane"/>
    <property type="evidence" value="ECO:0007669"/>
    <property type="project" value="UniProtKB-SubCell"/>
</dbReference>
<keyword evidence="8" id="KW-0594">Phospholipid biosynthesis</keyword>
<evidence type="ECO:0000256" key="1">
    <source>
        <dbReference type="ARBA" id="ARBA00004477"/>
    </source>
</evidence>
<comment type="catalytic activity">
    <reaction evidence="8">
        <text>an acyl-CoA + H2O = an acyl-4'-phosphopantetheine + adenosine 3',5'-bisphosphate + 2 H(+)</text>
        <dbReference type="Rhea" id="RHEA:50044"/>
        <dbReference type="ChEBI" id="CHEBI:15377"/>
        <dbReference type="ChEBI" id="CHEBI:15378"/>
        <dbReference type="ChEBI" id="CHEBI:58342"/>
        <dbReference type="ChEBI" id="CHEBI:58343"/>
        <dbReference type="ChEBI" id="CHEBI:132023"/>
    </reaction>
</comment>
<gene>
    <name evidence="8" type="primary">SCS3</name>
    <name evidence="8" type="synonym">FIT2B</name>
    <name evidence="10" type="ORF">BN7_4871</name>
</gene>
<dbReference type="EC" id="3.6.1.-" evidence="8"/>
<keyword evidence="2 8" id="KW-0812">Transmembrane</keyword>
<evidence type="ECO:0000256" key="9">
    <source>
        <dbReference type="SAM" id="Phobius"/>
    </source>
</evidence>
<feature type="active site" evidence="8">
    <location>
        <position position="165"/>
    </location>
</feature>
<evidence type="ECO:0000256" key="7">
    <source>
        <dbReference type="ARBA" id="ARBA00023136"/>
    </source>
</evidence>
<keyword evidence="3 8" id="KW-0378">Hydrolase</keyword>
<comment type="catalytic activity">
    <reaction evidence="8">
        <text>hexadecanoyl-CoA + H2O = S-hexadecanoyl-4'-phosphopantetheine + adenosine 3',5'-bisphosphate + 2 H(+)</text>
        <dbReference type="Rhea" id="RHEA:50032"/>
        <dbReference type="ChEBI" id="CHEBI:15377"/>
        <dbReference type="ChEBI" id="CHEBI:15378"/>
        <dbReference type="ChEBI" id="CHEBI:57379"/>
        <dbReference type="ChEBI" id="CHEBI:58343"/>
        <dbReference type="ChEBI" id="CHEBI:132018"/>
    </reaction>
</comment>
<keyword evidence="4 8" id="KW-0256">Endoplasmic reticulum</keyword>
<dbReference type="GO" id="GO:0008654">
    <property type="term" value="P:phospholipid biosynthetic process"/>
    <property type="evidence" value="ECO:0007669"/>
    <property type="project" value="UniProtKB-KW"/>
</dbReference>
<dbReference type="Pfam" id="PF10261">
    <property type="entry name" value="FIT"/>
    <property type="match status" value="1"/>
</dbReference>
<evidence type="ECO:0000256" key="6">
    <source>
        <dbReference type="ARBA" id="ARBA00023098"/>
    </source>
</evidence>
<protein>
    <recommendedName>
        <fullName evidence="8">Acyl-coenzyme A diphosphatase SCS3</fullName>
        <ecNumber evidence="8">3.6.1.-</ecNumber>
    </recommendedName>
    <alternativeName>
        <fullName evidence="8">FIT family protein SCS3</fullName>
    </alternativeName>
</protein>
<keyword evidence="6" id="KW-0443">Lipid metabolism</keyword>
<evidence type="ECO:0000256" key="4">
    <source>
        <dbReference type="ARBA" id="ARBA00022824"/>
    </source>
</evidence>
<dbReference type="Proteomes" id="UP000009328">
    <property type="component" value="Unassembled WGS sequence"/>
</dbReference>
<dbReference type="HAMAP" id="MF_03231">
    <property type="entry name" value="SCS3"/>
    <property type="match status" value="1"/>
</dbReference>
<proteinExistence type="inferred from homology"/>
<dbReference type="InterPro" id="IPR019388">
    <property type="entry name" value="FIT"/>
</dbReference>
<comment type="function">
    <text evidence="8">Fatty acyl-coenzyme A (CoA) diphosphatase that hydrolyzes fatty acyl-CoA to yield acyl-4'-phosphopantetheine and adenosine 3',5'-bisphosphate. Preferentially hydrolyzes unsaturated long-chain acyl-CoA substrates in the endoplasmic reticulum (ER) lumen. This catalytic activity is required for maintaining ER structure and for lipid droplets (LDs) biogenesis, which are lipid storage organelles involved in maintaining lipid and energy homeostasis. May directly bind to diacylglycerol (DAGs) and triacylglycerol, which is also important for LD biogenesis. May support directional budding of nacent LDs from the ER into the cytosol by reducing DAG levels at sites of LD formation. May play a role in the regulation of cell morphology and cytoskeletal organization. Involved in phospholipid biosynthesis.</text>
</comment>
<keyword evidence="5 8" id="KW-1133">Transmembrane helix</keyword>
<keyword evidence="8" id="KW-1208">Phospholipid metabolism</keyword>
<comment type="subcellular location">
    <subcellularLocation>
        <location evidence="1 8">Endoplasmic reticulum membrane</location>
        <topology evidence="1 8">Multi-pass membrane protein</topology>
    </subcellularLocation>
</comment>
<evidence type="ECO:0000256" key="5">
    <source>
        <dbReference type="ARBA" id="ARBA00022989"/>
    </source>
</evidence>
<evidence type="ECO:0000313" key="10">
    <source>
        <dbReference type="EMBL" id="CCH45289.1"/>
    </source>
</evidence>
<sequence length="261" mass="30472">MPPLTQPQPQQTQPNIITKLSQVIYLKEKEFIALSIYPITILLGQLIYHSQTEITTNYYTNKHNFLNVFFVKKGWFWTVITTLFIIIQHGKSIKNSLVRLGIQTIWWWFFTQWFFGVPLMDKVFVWTGGVCDYDFIQHGVLDGMGSSICRQVKGHWKGGHDPSGHVFLLVLGSLTLWFEILSIDSWKEVQRFRLEFVRTESLLEKLKLVVNNSVILGGVLLWLWWWMLLTTSIHFHSFLEQISGLIFGSLGVLVYTIPRMF</sequence>
<dbReference type="FunCoup" id="K0KV43">
    <property type="interactions" value="96"/>
</dbReference>
<feature type="active site" evidence="8">
    <location>
        <position position="236"/>
    </location>
</feature>
<comment type="similarity">
    <text evidence="8">Belongs to the FIT family. Fungal FIT2B/SCS3 subfamily.</text>
</comment>
<dbReference type="eggNOG" id="KOG3750">
    <property type="taxonomic scope" value="Eukaryota"/>
</dbReference>
<dbReference type="GO" id="GO:0140042">
    <property type="term" value="P:lipid droplet formation"/>
    <property type="evidence" value="ECO:0007669"/>
    <property type="project" value="UniProtKB-UniRule"/>
</dbReference>
<dbReference type="GO" id="GO:0010945">
    <property type="term" value="F:coenzyme A diphosphatase activity"/>
    <property type="evidence" value="ECO:0007669"/>
    <property type="project" value="InterPro"/>
</dbReference>
<comment type="catalytic activity">
    <reaction evidence="8">
        <text>(9Z)-octadecenoyl-CoA + H2O = S-(9Z-octadecenoyl)-4'-phosphopantetheine + adenosine 3',5'-bisphosphate + 2 H(+)</text>
        <dbReference type="Rhea" id="RHEA:65564"/>
        <dbReference type="ChEBI" id="CHEBI:15377"/>
        <dbReference type="ChEBI" id="CHEBI:15378"/>
        <dbReference type="ChEBI" id="CHEBI:57387"/>
        <dbReference type="ChEBI" id="CHEBI:58343"/>
        <dbReference type="ChEBI" id="CHEBI:156553"/>
    </reaction>
</comment>
<dbReference type="AlphaFoldDB" id="K0KV43"/>
<evidence type="ECO:0000256" key="2">
    <source>
        <dbReference type="ARBA" id="ARBA00022692"/>
    </source>
</evidence>
<feature type="transmembrane region" description="Helical" evidence="9">
    <location>
        <begin position="68"/>
        <end position="87"/>
    </location>
</feature>
<name>K0KV43_WICCF</name>
<feature type="transmembrane region" description="Helical" evidence="9">
    <location>
        <begin position="96"/>
        <end position="115"/>
    </location>
</feature>
<comment type="caution">
    <text evidence="10">The sequence shown here is derived from an EMBL/GenBank/DDBJ whole genome shotgun (WGS) entry which is preliminary data.</text>
</comment>
<evidence type="ECO:0000256" key="3">
    <source>
        <dbReference type="ARBA" id="ARBA00022801"/>
    </source>
</evidence>
<keyword evidence="7 8" id="KW-0472">Membrane</keyword>
<dbReference type="PANTHER" id="PTHR23129">
    <property type="entry name" value="ACYL-COENZYME A DIPHOSPHATASE FITM2"/>
    <property type="match status" value="1"/>
</dbReference>
<accession>K0KV43</accession>
<dbReference type="HOGENOM" id="CLU_048143_0_0_1"/>
<evidence type="ECO:0000256" key="8">
    <source>
        <dbReference type="HAMAP-Rule" id="MF_03231"/>
    </source>
</evidence>
<keyword evidence="8" id="KW-0444">Lipid biosynthesis</keyword>
<feature type="transmembrane region" description="Helical" evidence="9">
    <location>
        <begin position="166"/>
        <end position="186"/>
    </location>
</feature>
<feature type="transmembrane region" description="Helical" evidence="9">
    <location>
        <begin position="206"/>
        <end position="226"/>
    </location>
</feature>
<reference evidence="10 11" key="1">
    <citation type="journal article" date="2012" name="Eukaryot. Cell">
        <title>Draft genome sequence of Wickerhamomyces ciferrii NRRL Y-1031 F-60-10.</title>
        <authorList>
            <person name="Schneider J."/>
            <person name="Andrea H."/>
            <person name="Blom J."/>
            <person name="Jaenicke S."/>
            <person name="Ruckert C."/>
            <person name="Schorsch C."/>
            <person name="Szczepanowski R."/>
            <person name="Farwick M."/>
            <person name="Goesmann A."/>
            <person name="Puhler A."/>
            <person name="Schaffer S."/>
            <person name="Tauch A."/>
            <person name="Kohler T."/>
            <person name="Brinkrolf K."/>
        </authorList>
    </citation>
    <scope>NUCLEOTIDE SEQUENCE [LARGE SCALE GENOMIC DNA]</scope>
    <source>
        <strain evidence="11">ATCC 14091 / BCRC 22168 / CBS 111 / JCM 3599 / NBRC 0793 / NRRL Y-1031 F-60-10</strain>
    </source>
</reference>
<feature type="transmembrane region" description="Helical" evidence="9">
    <location>
        <begin position="31"/>
        <end position="48"/>
    </location>
</feature>
<dbReference type="EMBL" id="CAIF01000187">
    <property type="protein sequence ID" value="CCH45289.1"/>
    <property type="molecule type" value="Genomic_DNA"/>
</dbReference>
<dbReference type="InterPro" id="IPR046400">
    <property type="entry name" value="SCS3"/>
</dbReference>
<comment type="catalytic activity">
    <reaction evidence="8">
        <text>(5Z,8Z,11Z,14Z)-eicosatetraenoyl-CoA + H2O = S-(5Z,8Z,11Z,14Z-eicosatetraenoyl)-4'-phosphopantetheine + adenosine 3',5'-bisphosphate + 2 H(+)</text>
        <dbReference type="Rhea" id="RHEA:65568"/>
        <dbReference type="ChEBI" id="CHEBI:15377"/>
        <dbReference type="ChEBI" id="CHEBI:15378"/>
        <dbReference type="ChEBI" id="CHEBI:57368"/>
        <dbReference type="ChEBI" id="CHEBI:58343"/>
        <dbReference type="ChEBI" id="CHEBI:156554"/>
    </reaction>
</comment>
<dbReference type="STRING" id="1206466.K0KV43"/>